<evidence type="ECO:0000256" key="1">
    <source>
        <dbReference type="SAM" id="Phobius"/>
    </source>
</evidence>
<organism evidence="2 3">
    <name type="scientific">Helicobacter marmotae</name>
    <dbReference type="NCBI Taxonomy" id="152490"/>
    <lineage>
        <taxon>Bacteria</taxon>
        <taxon>Pseudomonadati</taxon>
        <taxon>Campylobacterota</taxon>
        <taxon>Epsilonproteobacteria</taxon>
        <taxon>Campylobacterales</taxon>
        <taxon>Helicobacteraceae</taxon>
        <taxon>Helicobacter</taxon>
    </lineage>
</organism>
<dbReference type="Proteomes" id="UP000256599">
    <property type="component" value="Unassembled WGS sequence"/>
</dbReference>
<proteinExistence type="predicted"/>
<feature type="transmembrane region" description="Helical" evidence="1">
    <location>
        <begin position="21"/>
        <end position="43"/>
    </location>
</feature>
<gene>
    <name evidence="2" type="ORF">CQA63_08360</name>
</gene>
<keyword evidence="1" id="KW-0812">Transmembrane</keyword>
<name>A0A3D8I1L3_9HELI</name>
<reference evidence="2 3" key="1">
    <citation type="submission" date="2018-04" db="EMBL/GenBank/DDBJ databases">
        <title>Novel Campyloabacter and Helicobacter Species and Strains.</title>
        <authorList>
            <person name="Mannion A.J."/>
            <person name="Shen Z."/>
            <person name="Fox J.G."/>
        </authorList>
    </citation>
    <scope>NUCLEOTIDE SEQUENCE [LARGE SCALE GENOMIC DNA]</scope>
    <source>
        <strain evidence="2 3">MIT 98-6070</strain>
    </source>
</reference>
<keyword evidence="1" id="KW-1133">Transmembrane helix</keyword>
<evidence type="ECO:0000313" key="2">
    <source>
        <dbReference type="EMBL" id="RDU59012.1"/>
    </source>
</evidence>
<evidence type="ECO:0000313" key="3">
    <source>
        <dbReference type="Proteomes" id="UP000256599"/>
    </source>
</evidence>
<feature type="transmembrane region" description="Helical" evidence="1">
    <location>
        <begin position="55"/>
        <end position="73"/>
    </location>
</feature>
<keyword evidence="1" id="KW-0472">Membrane</keyword>
<sequence length="81" mass="9011">MLSFYAIIATMSRKDSIKENIGTLRAFSILFLTSIFGVLGYAIANLETLTTPKMLIGVVILIFLVSAFVFILLKHKEQVKS</sequence>
<keyword evidence="3" id="KW-1185">Reference proteome</keyword>
<protein>
    <submittedName>
        <fullName evidence="2">Uncharacterized protein</fullName>
    </submittedName>
</protein>
<dbReference type="AlphaFoldDB" id="A0A3D8I1L3"/>
<accession>A0A3D8I1L3</accession>
<dbReference type="RefSeq" id="WP_104700505.1">
    <property type="nucleotide sequence ID" value="NZ_NXLR01000021.1"/>
</dbReference>
<comment type="caution">
    <text evidence="2">The sequence shown here is derived from an EMBL/GenBank/DDBJ whole genome shotgun (WGS) entry which is preliminary data.</text>
</comment>
<dbReference type="EMBL" id="NXLR01000021">
    <property type="protein sequence ID" value="RDU59012.1"/>
    <property type="molecule type" value="Genomic_DNA"/>
</dbReference>